<name>A0A4Z1FNQ0_9HELO</name>
<feature type="compositionally biased region" description="Basic and acidic residues" evidence="1">
    <location>
        <begin position="13"/>
        <end position="23"/>
    </location>
</feature>
<evidence type="ECO:0000313" key="2">
    <source>
        <dbReference type="EMBL" id="TGO24422.1"/>
    </source>
</evidence>
<dbReference type="Proteomes" id="UP000297910">
    <property type="component" value="Unassembled WGS sequence"/>
</dbReference>
<protein>
    <submittedName>
        <fullName evidence="2">Uncharacterized protein</fullName>
    </submittedName>
</protein>
<gene>
    <name evidence="2" type="ORF">BPAE_0103g00230</name>
</gene>
<evidence type="ECO:0000256" key="1">
    <source>
        <dbReference type="SAM" id="MobiDB-lite"/>
    </source>
</evidence>
<proteinExistence type="predicted"/>
<organism evidence="2 3">
    <name type="scientific">Botrytis paeoniae</name>
    <dbReference type="NCBI Taxonomy" id="278948"/>
    <lineage>
        <taxon>Eukaryota</taxon>
        <taxon>Fungi</taxon>
        <taxon>Dikarya</taxon>
        <taxon>Ascomycota</taxon>
        <taxon>Pezizomycotina</taxon>
        <taxon>Leotiomycetes</taxon>
        <taxon>Helotiales</taxon>
        <taxon>Sclerotiniaceae</taxon>
        <taxon>Botrytis</taxon>
    </lineage>
</organism>
<feature type="region of interest" description="Disordered" evidence="1">
    <location>
        <begin position="1"/>
        <end position="33"/>
    </location>
</feature>
<comment type="caution">
    <text evidence="2">The sequence shown here is derived from an EMBL/GenBank/DDBJ whole genome shotgun (WGS) entry which is preliminary data.</text>
</comment>
<reference evidence="2 3" key="1">
    <citation type="submission" date="2017-12" db="EMBL/GenBank/DDBJ databases">
        <title>Comparative genomics of Botrytis spp.</title>
        <authorList>
            <person name="Valero-Jimenez C.A."/>
            <person name="Tapia P."/>
            <person name="Veloso J."/>
            <person name="Silva-Moreno E."/>
            <person name="Staats M."/>
            <person name="Valdes J.H."/>
            <person name="Van Kan J.A.L."/>
        </authorList>
    </citation>
    <scope>NUCLEOTIDE SEQUENCE [LARGE SCALE GENOMIC DNA]</scope>
    <source>
        <strain evidence="2 3">Bp0003</strain>
    </source>
</reference>
<evidence type="ECO:0000313" key="3">
    <source>
        <dbReference type="Proteomes" id="UP000297910"/>
    </source>
</evidence>
<dbReference type="EMBL" id="PQXI01000103">
    <property type="protein sequence ID" value="TGO24422.1"/>
    <property type="molecule type" value="Genomic_DNA"/>
</dbReference>
<keyword evidence="3" id="KW-1185">Reference proteome</keyword>
<sequence>MASQDVAVPRSSNEIRDSSDDVKCGNNVPSNSTTSTHIKIIDVANYTCPNLGAAEKPASQIQT</sequence>
<dbReference type="AlphaFoldDB" id="A0A4Z1FNQ0"/>
<accession>A0A4Z1FNQ0</accession>